<protein>
    <submittedName>
        <fullName evidence="3">Uncharacterized protein</fullName>
    </submittedName>
</protein>
<evidence type="ECO:0000313" key="3">
    <source>
        <dbReference type="EMBL" id="MCC5466935.1"/>
    </source>
</evidence>
<dbReference type="RefSeq" id="WP_229536017.1">
    <property type="nucleotide sequence ID" value="NZ_JAJHJB010000025.1"/>
</dbReference>
<organism evidence="3 4">
    <name type="scientific">Pelosinus baikalensis</name>
    <dbReference type="NCBI Taxonomy" id="2892015"/>
    <lineage>
        <taxon>Bacteria</taxon>
        <taxon>Bacillati</taxon>
        <taxon>Bacillota</taxon>
        <taxon>Negativicutes</taxon>
        <taxon>Selenomonadales</taxon>
        <taxon>Sporomusaceae</taxon>
        <taxon>Pelosinus</taxon>
    </lineage>
</organism>
<keyword evidence="2" id="KW-0812">Transmembrane</keyword>
<keyword evidence="2" id="KW-1133">Transmembrane helix</keyword>
<name>A0ABS8HUV3_9FIRM</name>
<gene>
    <name evidence="3" type="ORF">LMF89_16430</name>
</gene>
<proteinExistence type="predicted"/>
<comment type="caution">
    <text evidence="3">The sequence shown here is derived from an EMBL/GenBank/DDBJ whole genome shotgun (WGS) entry which is preliminary data.</text>
</comment>
<feature type="transmembrane region" description="Helical" evidence="2">
    <location>
        <begin position="6"/>
        <end position="30"/>
    </location>
</feature>
<sequence>MKSDDIDNIVIWAIVLTIISDALALFAELLNQRCEKKAEREQEKKEKKFNLEIENLQKRISALEKQVGTV</sequence>
<keyword evidence="4" id="KW-1185">Reference proteome</keyword>
<evidence type="ECO:0000256" key="2">
    <source>
        <dbReference type="SAM" id="Phobius"/>
    </source>
</evidence>
<reference evidence="3" key="1">
    <citation type="submission" date="2021-11" db="EMBL/GenBank/DDBJ databases">
        <title>Description of a new species Pelosinus isolated from the bottom sediments of Lake Baikal.</title>
        <authorList>
            <person name="Zakharyuk A."/>
        </authorList>
    </citation>
    <scope>NUCLEOTIDE SEQUENCE</scope>
    <source>
        <strain evidence="3">Bkl1</strain>
    </source>
</reference>
<dbReference type="EMBL" id="JAJHJB010000025">
    <property type="protein sequence ID" value="MCC5466935.1"/>
    <property type="molecule type" value="Genomic_DNA"/>
</dbReference>
<dbReference type="Proteomes" id="UP001165492">
    <property type="component" value="Unassembled WGS sequence"/>
</dbReference>
<accession>A0ABS8HUV3</accession>
<feature type="coiled-coil region" evidence="1">
    <location>
        <begin position="27"/>
        <end position="66"/>
    </location>
</feature>
<keyword evidence="1" id="KW-0175">Coiled coil</keyword>
<evidence type="ECO:0000313" key="4">
    <source>
        <dbReference type="Proteomes" id="UP001165492"/>
    </source>
</evidence>
<keyword evidence="2" id="KW-0472">Membrane</keyword>
<evidence type="ECO:0000256" key="1">
    <source>
        <dbReference type="SAM" id="Coils"/>
    </source>
</evidence>